<dbReference type="Pfam" id="PF01757">
    <property type="entry name" value="Acyl_transf_3"/>
    <property type="match status" value="1"/>
</dbReference>
<keyword evidence="4 7" id="KW-0812">Transmembrane</keyword>
<feature type="transmembrane region" description="Helical" evidence="7">
    <location>
        <begin position="50"/>
        <end position="74"/>
    </location>
</feature>
<protein>
    <submittedName>
        <fullName evidence="9">Acyltransferase family protein</fullName>
    </submittedName>
</protein>
<dbReference type="PANTHER" id="PTHR40074:SF2">
    <property type="entry name" value="O-ACETYLTRANSFERASE WECH"/>
    <property type="match status" value="1"/>
</dbReference>
<dbReference type="RefSeq" id="WP_270453856.1">
    <property type="nucleotide sequence ID" value="NZ_JADPIE010000004.1"/>
</dbReference>
<evidence type="ECO:0000256" key="3">
    <source>
        <dbReference type="ARBA" id="ARBA00022475"/>
    </source>
</evidence>
<keyword evidence="9" id="KW-0012">Acyltransferase</keyword>
<evidence type="ECO:0000256" key="5">
    <source>
        <dbReference type="ARBA" id="ARBA00022989"/>
    </source>
</evidence>
<feature type="transmembrane region" description="Helical" evidence="7">
    <location>
        <begin position="161"/>
        <end position="181"/>
    </location>
</feature>
<dbReference type="InterPro" id="IPR002656">
    <property type="entry name" value="Acyl_transf_3_dom"/>
</dbReference>
<feature type="transmembrane region" description="Helical" evidence="7">
    <location>
        <begin position="324"/>
        <end position="345"/>
    </location>
</feature>
<dbReference type="EMBL" id="JADPIE010000004">
    <property type="protein sequence ID" value="MBF8436928.1"/>
    <property type="molecule type" value="Genomic_DNA"/>
</dbReference>
<feature type="transmembrane region" description="Helical" evidence="7">
    <location>
        <begin position="232"/>
        <end position="249"/>
    </location>
</feature>
<feature type="transmembrane region" description="Helical" evidence="7">
    <location>
        <begin position="193"/>
        <end position="211"/>
    </location>
</feature>
<dbReference type="Proteomes" id="UP000621436">
    <property type="component" value="Unassembled WGS sequence"/>
</dbReference>
<organism evidence="9 10">
    <name type="scientific">Halonatronomonas betaini</name>
    <dbReference type="NCBI Taxonomy" id="2778430"/>
    <lineage>
        <taxon>Bacteria</taxon>
        <taxon>Bacillati</taxon>
        <taxon>Bacillota</taxon>
        <taxon>Clostridia</taxon>
        <taxon>Halanaerobiales</taxon>
        <taxon>Halarsenatibacteraceae</taxon>
        <taxon>Halonatronomonas</taxon>
    </lineage>
</organism>
<feature type="transmembrane region" description="Helical" evidence="7">
    <location>
        <begin position="86"/>
        <end position="105"/>
    </location>
</feature>
<evidence type="ECO:0000256" key="6">
    <source>
        <dbReference type="ARBA" id="ARBA00023136"/>
    </source>
</evidence>
<keyword evidence="9" id="KW-0808">Transferase</keyword>
<feature type="transmembrane region" description="Helical" evidence="7">
    <location>
        <begin position="12"/>
        <end position="30"/>
    </location>
</feature>
<dbReference type="GO" id="GO:0009246">
    <property type="term" value="P:enterobacterial common antigen biosynthetic process"/>
    <property type="evidence" value="ECO:0007669"/>
    <property type="project" value="TreeGrafter"/>
</dbReference>
<dbReference type="PANTHER" id="PTHR40074">
    <property type="entry name" value="O-ACETYLTRANSFERASE WECH"/>
    <property type="match status" value="1"/>
</dbReference>
<keyword evidence="5 7" id="KW-1133">Transmembrane helix</keyword>
<evidence type="ECO:0000313" key="9">
    <source>
        <dbReference type="EMBL" id="MBF8436928.1"/>
    </source>
</evidence>
<evidence type="ECO:0000259" key="8">
    <source>
        <dbReference type="Pfam" id="PF01757"/>
    </source>
</evidence>
<gene>
    <name evidence="9" type="ORF">I0Q91_07565</name>
</gene>
<sequence>MKRKRIHELDLLRSIAIMTVVIVHAITRVLEIHQSQEALEASQGVALLTLRLFTTFGTPIFVFLSVFLLAYAYYDRLPDDFFEKRIKLVLIPYISMSFIYAFIMVHENGAIGNGGAVLSYFQYVLSNIFFGFYRHGYFILVIFQFYILYKLFHDKIKNIKPLNLLIITFTINITYLGFFNFVEPDFLPYGELIWRAATWGTFPAWIFYFAIGYSSGRNIEQLNTWLNKQKKLIIPAIITFGGFMGYMYLSGTLLENSSKRFDMLLFSSSMFLLIYFIGTKLKVKPGLFKFISRYSFGIFLFHMIYLYLATYFFTEITFIQINPFLTLILLVKTSTALSILTTYLLDKVSIGPYLIGRLEKPKHQ</sequence>
<name>A0A931AY34_9FIRM</name>
<dbReference type="AlphaFoldDB" id="A0A931AY34"/>
<comment type="similarity">
    <text evidence="2">Belongs to the acyltransferase 3 family.</text>
</comment>
<evidence type="ECO:0000313" key="10">
    <source>
        <dbReference type="Proteomes" id="UP000621436"/>
    </source>
</evidence>
<evidence type="ECO:0000256" key="7">
    <source>
        <dbReference type="SAM" id="Phobius"/>
    </source>
</evidence>
<evidence type="ECO:0000256" key="2">
    <source>
        <dbReference type="ARBA" id="ARBA00007400"/>
    </source>
</evidence>
<proteinExistence type="inferred from homology"/>
<feature type="transmembrane region" description="Helical" evidence="7">
    <location>
        <begin position="125"/>
        <end position="149"/>
    </location>
</feature>
<feature type="transmembrane region" description="Helical" evidence="7">
    <location>
        <begin position="290"/>
        <end position="312"/>
    </location>
</feature>
<dbReference type="GO" id="GO:0005886">
    <property type="term" value="C:plasma membrane"/>
    <property type="evidence" value="ECO:0007669"/>
    <property type="project" value="UniProtKB-SubCell"/>
</dbReference>
<feature type="transmembrane region" description="Helical" evidence="7">
    <location>
        <begin position="261"/>
        <end position="278"/>
    </location>
</feature>
<keyword evidence="10" id="KW-1185">Reference proteome</keyword>
<evidence type="ECO:0000256" key="4">
    <source>
        <dbReference type="ARBA" id="ARBA00022692"/>
    </source>
</evidence>
<accession>A0A931AY34</accession>
<comment type="caution">
    <text evidence="9">The sequence shown here is derived from an EMBL/GenBank/DDBJ whole genome shotgun (WGS) entry which is preliminary data.</text>
</comment>
<keyword evidence="6 7" id="KW-0472">Membrane</keyword>
<reference evidence="9" key="1">
    <citation type="submission" date="2020-11" db="EMBL/GenBank/DDBJ databases">
        <title>Halonatronomonas betainensis gen. nov., sp. nov. a novel haloalkaliphilic representative of the family Halanaerobiacae capable of betaine degradation.</title>
        <authorList>
            <person name="Boltyanskaya Y."/>
            <person name="Kevbrin V."/>
            <person name="Detkova E."/>
            <person name="Grouzdev D.S."/>
            <person name="Koziaeva V."/>
            <person name="Zhilina T."/>
        </authorList>
    </citation>
    <scope>NUCLEOTIDE SEQUENCE</scope>
    <source>
        <strain evidence="9">Z-7014</strain>
    </source>
</reference>
<evidence type="ECO:0000256" key="1">
    <source>
        <dbReference type="ARBA" id="ARBA00004651"/>
    </source>
</evidence>
<feature type="domain" description="Acyltransferase 3" evidence="8">
    <location>
        <begin position="7"/>
        <end position="342"/>
    </location>
</feature>
<dbReference type="GO" id="GO:0016413">
    <property type="term" value="F:O-acetyltransferase activity"/>
    <property type="evidence" value="ECO:0007669"/>
    <property type="project" value="TreeGrafter"/>
</dbReference>
<keyword evidence="3" id="KW-1003">Cell membrane</keyword>
<comment type="subcellular location">
    <subcellularLocation>
        <location evidence="1">Cell membrane</location>
        <topology evidence="1">Multi-pass membrane protein</topology>
    </subcellularLocation>
</comment>